<dbReference type="InterPro" id="IPR023875">
    <property type="entry name" value="DNA_repair_put"/>
</dbReference>
<dbReference type="Pfam" id="PF13566">
    <property type="entry name" value="DUF4130"/>
    <property type="match status" value="1"/>
</dbReference>
<evidence type="ECO:0000259" key="1">
    <source>
        <dbReference type="Pfam" id="PF13566"/>
    </source>
</evidence>
<dbReference type="EMBL" id="NMTQ01000020">
    <property type="protein sequence ID" value="PDX59297.1"/>
    <property type="molecule type" value="Genomic_DNA"/>
</dbReference>
<proteinExistence type="predicted"/>
<comment type="caution">
    <text evidence="2">The sequence shown here is derived from an EMBL/GenBank/DDBJ whole genome shotgun (WGS) entry which is preliminary data.</text>
</comment>
<evidence type="ECO:0000313" key="3">
    <source>
        <dbReference type="Proteomes" id="UP000220752"/>
    </source>
</evidence>
<accession>A0A2A6ZD40</accession>
<dbReference type="Proteomes" id="UP000220752">
    <property type="component" value="Unassembled WGS sequence"/>
</dbReference>
<gene>
    <name evidence="2" type="ORF">CGS46_04815</name>
</gene>
<protein>
    <recommendedName>
        <fullName evidence="1">DUF4130 domain-containing protein</fullName>
    </recommendedName>
</protein>
<organism evidence="2 3">
    <name type="scientific">Faecalibacterium langellae</name>
    <dbReference type="NCBI Taxonomy" id="3435293"/>
    <lineage>
        <taxon>Bacteria</taxon>
        <taxon>Bacillati</taxon>
        <taxon>Bacillota</taxon>
        <taxon>Clostridia</taxon>
        <taxon>Eubacteriales</taxon>
        <taxon>Oscillospiraceae</taxon>
        <taxon>Faecalibacterium</taxon>
    </lineage>
</organism>
<feature type="domain" description="DUF4130" evidence="1">
    <location>
        <begin position="102"/>
        <end position="262"/>
    </location>
</feature>
<name>A0A2A6ZD40_9FIRM</name>
<dbReference type="InterPro" id="IPR025404">
    <property type="entry name" value="DUF4130"/>
</dbReference>
<evidence type="ECO:0000313" key="2">
    <source>
        <dbReference type="EMBL" id="PDX59297.1"/>
    </source>
</evidence>
<sequence length="267" mass="31047">MSGEGAVNVQVQKARKLHDADVVYLYDSSFEGFLCCVFESFAQHEIPFAVWTPQQETSTLYPVKDIPTDHAKAQRVFASFGRKLGPETEYLVSRDFLSGREDKELLLIRFLHLAFALGPGTVKRTGHPDVAPLYEMKKSLDWEVDKFQGFVRFEEHDGMLGAVIHPKNYILPLLRPHFCGRFPEENFMIYDAVHQAVLLQEDHKARLMELAAPLELPPPSEREQQFQALWKQFYQTLEIKARHNEKCRMTHCPKRFWADMVEMKDEF</sequence>
<keyword evidence="3" id="KW-1185">Reference proteome</keyword>
<dbReference type="NCBIfam" id="TIGR03915">
    <property type="entry name" value="SAM_7_link_chp"/>
    <property type="match status" value="1"/>
</dbReference>
<reference evidence="2 3" key="1">
    <citation type="journal article" date="2017" name="Front. Microbiol.">
        <title>New Insights into the Diversity of the Genus Faecalibacterium.</title>
        <authorList>
            <person name="Benevides L."/>
            <person name="Burman S."/>
            <person name="Martin R."/>
            <person name="Robert V."/>
            <person name="Thomas M."/>
            <person name="Miquel S."/>
            <person name="Chain F."/>
            <person name="Sokol H."/>
            <person name="Bermudez-Humaran L.G."/>
            <person name="Morrison M."/>
            <person name="Langella P."/>
            <person name="Azevedo V.A."/>
            <person name="Chatel J.M."/>
            <person name="Soares S."/>
        </authorList>
    </citation>
    <scope>NUCLEOTIDE SEQUENCE [LARGE SCALE GENOMIC DNA]</scope>
    <source>
        <strain evidence="3">CNCM I-4540</strain>
    </source>
</reference>
<dbReference type="AlphaFoldDB" id="A0A2A6ZD40"/>